<feature type="compositionally biased region" description="Polar residues" evidence="1">
    <location>
        <begin position="46"/>
        <end position="65"/>
    </location>
</feature>
<proteinExistence type="predicted"/>
<feature type="region of interest" description="Disordered" evidence="1">
    <location>
        <begin position="375"/>
        <end position="398"/>
    </location>
</feature>
<organism evidence="2 3">
    <name type="scientific">Colletotrichum zoysiae</name>
    <dbReference type="NCBI Taxonomy" id="1216348"/>
    <lineage>
        <taxon>Eukaryota</taxon>
        <taxon>Fungi</taxon>
        <taxon>Dikarya</taxon>
        <taxon>Ascomycota</taxon>
        <taxon>Pezizomycotina</taxon>
        <taxon>Sordariomycetes</taxon>
        <taxon>Hypocreomycetidae</taxon>
        <taxon>Glomerellales</taxon>
        <taxon>Glomerellaceae</taxon>
        <taxon>Colletotrichum</taxon>
        <taxon>Colletotrichum graminicola species complex</taxon>
    </lineage>
</organism>
<dbReference type="EMBL" id="MU842840">
    <property type="protein sequence ID" value="KAK2031480.1"/>
    <property type="molecule type" value="Genomic_DNA"/>
</dbReference>
<feature type="compositionally biased region" description="Polar residues" evidence="1">
    <location>
        <begin position="16"/>
        <end position="34"/>
    </location>
</feature>
<evidence type="ECO:0000256" key="1">
    <source>
        <dbReference type="SAM" id="MobiDB-lite"/>
    </source>
</evidence>
<reference evidence="2" key="1">
    <citation type="submission" date="2021-06" db="EMBL/GenBank/DDBJ databases">
        <title>Comparative genomics, transcriptomics and evolutionary studies reveal genomic signatures of adaptation to plant cell wall in hemibiotrophic fungi.</title>
        <authorList>
            <consortium name="DOE Joint Genome Institute"/>
            <person name="Baroncelli R."/>
            <person name="Diaz J.F."/>
            <person name="Benocci T."/>
            <person name="Peng M."/>
            <person name="Battaglia E."/>
            <person name="Haridas S."/>
            <person name="Andreopoulos W."/>
            <person name="Labutti K."/>
            <person name="Pangilinan J."/>
            <person name="Floch G.L."/>
            <person name="Makela M.R."/>
            <person name="Henrissat B."/>
            <person name="Grigoriev I.V."/>
            <person name="Crouch J.A."/>
            <person name="De Vries R.P."/>
            <person name="Sukno S.A."/>
            <person name="Thon M.R."/>
        </authorList>
    </citation>
    <scope>NUCLEOTIDE SEQUENCE</scope>
    <source>
        <strain evidence="2">MAFF235873</strain>
    </source>
</reference>
<feature type="region of interest" description="Disordered" evidence="1">
    <location>
        <begin position="204"/>
        <end position="334"/>
    </location>
</feature>
<feature type="compositionally biased region" description="Basic and acidic residues" evidence="1">
    <location>
        <begin position="280"/>
        <end position="297"/>
    </location>
</feature>
<dbReference type="AlphaFoldDB" id="A0AAD9HM00"/>
<feature type="compositionally biased region" description="Polar residues" evidence="1">
    <location>
        <begin position="140"/>
        <end position="149"/>
    </location>
</feature>
<gene>
    <name evidence="2" type="ORF">LX32DRAFT_584710</name>
</gene>
<comment type="caution">
    <text evidence="2">The sequence shown here is derived from an EMBL/GenBank/DDBJ whole genome shotgun (WGS) entry which is preliminary data.</text>
</comment>
<feature type="compositionally biased region" description="Polar residues" evidence="1">
    <location>
        <begin position="204"/>
        <end position="221"/>
    </location>
</feature>
<protein>
    <submittedName>
        <fullName evidence="2">Uncharacterized protein</fullName>
    </submittedName>
</protein>
<feature type="region of interest" description="Disordered" evidence="1">
    <location>
        <begin position="427"/>
        <end position="502"/>
    </location>
</feature>
<name>A0AAD9HM00_9PEZI</name>
<feature type="region of interest" description="Disordered" evidence="1">
    <location>
        <begin position="1"/>
        <end position="157"/>
    </location>
</feature>
<keyword evidence="3" id="KW-1185">Reference proteome</keyword>
<evidence type="ECO:0000313" key="2">
    <source>
        <dbReference type="EMBL" id="KAK2031480.1"/>
    </source>
</evidence>
<feature type="compositionally biased region" description="Acidic residues" evidence="1">
    <location>
        <begin position="456"/>
        <end position="474"/>
    </location>
</feature>
<sequence>MPLKKSYSEHVGLPSKNRSWQRSKSNPINAQTSRPLAPVSDKTKSKLNQFQFQSAKASDQENGSGNEDGIRQTRDDIAITPTSKLSWRDLMESNAPRQDDAQISPSERVLWNSERDKNDRNYAAALSAMMPQKGRKRARSSSPISSPTPHEQPVTPAVNVKKLSEAFKSPRADPTLELWDRFSRTDNGNATPLGITNPTLANLMFSSSPRNPKNATPSAGDSSLRRAISCGLNWPKRRRVDRSDTPSLTSTLTRETTDSSKNSLVTALLDTVTGSMHENSPPRESEPSVDREDESPSLKKRKAATMRPPTLSPSRKPLGVMKPPHSGNAPNPSVAQDLGLGLKGNVVSAESDYGDVDFDEFDEFDDDTFLEIEASISLSNPKQDARQSTPTPAPPQSLHAIQQDNVNVDDEFGDLDDDIFEAAETIMESAEVNAPSQAPATTRHAAAEPFRVPPQDDLEDVFGDDFGGDFDFDAAELAATQSAQQPHASSTTAVCPNRRLPR</sequence>
<feature type="compositionally biased region" description="Polar residues" evidence="1">
    <location>
        <begin position="245"/>
        <end position="265"/>
    </location>
</feature>
<feature type="compositionally biased region" description="Polar residues" evidence="1">
    <location>
        <begin position="480"/>
        <end position="494"/>
    </location>
</feature>
<evidence type="ECO:0000313" key="3">
    <source>
        <dbReference type="Proteomes" id="UP001232148"/>
    </source>
</evidence>
<dbReference type="Proteomes" id="UP001232148">
    <property type="component" value="Unassembled WGS sequence"/>
</dbReference>
<feature type="compositionally biased region" description="Polar residues" evidence="1">
    <location>
        <begin position="376"/>
        <end position="390"/>
    </location>
</feature>
<feature type="compositionally biased region" description="Basic and acidic residues" evidence="1">
    <location>
        <begin position="68"/>
        <end position="77"/>
    </location>
</feature>
<accession>A0AAD9HM00</accession>